<keyword evidence="1" id="KW-0511">Multifunctional enzyme</keyword>
<keyword evidence="5" id="KW-0548">Nucleotidyltransferase</keyword>
<evidence type="ECO:0000259" key="4">
    <source>
        <dbReference type="Pfam" id="PF17921"/>
    </source>
</evidence>
<feature type="domain" description="Integrase zinc-binding" evidence="4">
    <location>
        <begin position="390"/>
        <end position="445"/>
    </location>
</feature>
<dbReference type="Pfam" id="PF17919">
    <property type="entry name" value="RT_RNaseH_2"/>
    <property type="match status" value="1"/>
</dbReference>
<reference evidence="5" key="2">
    <citation type="submission" date="2022-01" db="EMBL/GenBank/DDBJ databases">
        <authorList>
            <person name="Yamashiro T."/>
            <person name="Shiraishi A."/>
            <person name="Satake H."/>
            <person name="Nakayama K."/>
        </authorList>
    </citation>
    <scope>NUCLEOTIDE SEQUENCE</scope>
</reference>
<evidence type="ECO:0000256" key="1">
    <source>
        <dbReference type="ARBA" id="ARBA00023268"/>
    </source>
</evidence>
<accession>A0ABQ5A496</accession>
<dbReference type="InterPro" id="IPR041577">
    <property type="entry name" value="RT_RNaseH_2"/>
</dbReference>
<dbReference type="EMBL" id="BQNB010011963">
    <property type="protein sequence ID" value="GJS97449.1"/>
    <property type="molecule type" value="Genomic_DNA"/>
</dbReference>
<protein>
    <submittedName>
        <fullName evidence="5">Reverse transcriptase domain-containing protein</fullName>
    </submittedName>
</protein>
<reference evidence="5" key="1">
    <citation type="journal article" date="2022" name="Int. J. Mol. Sci.">
        <title>Draft Genome of Tanacetum Coccineum: Genomic Comparison of Closely Related Tanacetum-Family Plants.</title>
        <authorList>
            <person name="Yamashiro T."/>
            <person name="Shiraishi A."/>
            <person name="Nakayama K."/>
            <person name="Satake H."/>
        </authorList>
    </citation>
    <scope>NUCLEOTIDE SEQUENCE</scope>
</reference>
<dbReference type="Pfam" id="PF17921">
    <property type="entry name" value="Integrase_H2C2"/>
    <property type="match status" value="1"/>
</dbReference>
<dbReference type="InterPro" id="IPR050951">
    <property type="entry name" value="Retrovirus_Pol_polyprotein"/>
</dbReference>
<name>A0ABQ5A496_9ASTR</name>
<sequence length="461" mass="52465">MVAATELTTIRKAVQIVGTLTDEAIRNGSLKKNHEKRENSGEPSKDRNVRDNNKRTRTGNAFATTTNSVRRENTGHFAKDCRVVPRNVELGSEARGNHQNQVMAVNEDQGRGNNGNQARGREFMLETEEARQNPNIMIGQGTKIRRDGSSERFPEVFSDDLSRLPPIREIEFPIELVPRAIPVMKSPYRLTPSEMEELSGQLKELQDKGLVLELLKKEKLYAKFSKYELWLREVQFLGHVINGNGIQVDLSKIEAVNNWEAPRTLSEVCSFLGLVGYYRQFIENFSKIDKLCNAPVLALPDRPEDFVVYSDASGLGLGCVLMQKGKVKPKRVRAMNMTLKSSIKGKILVAQEEASDESAGLQKGLYEMIEHRSDRALYYLDRIWVPLKGDVRTLIIDEAHNSKYFVHPGGDKMYYDLRDRYWWPGMKKDIVVYVSRCLTCLKVKAEHQRPSGLLQQPEIPE</sequence>
<evidence type="ECO:0000256" key="2">
    <source>
        <dbReference type="SAM" id="MobiDB-lite"/>
    </source>
</evidence>
<feature type="domain" description="Reverse transcriptase/retrotransposon-derived protein RNase H-like" evidence="3">
    <location>
        <begin position="289"/>
        <end position="332"/>
    </location>
</feature>
<keyword evidence="6" id="KW-1185">Reference proteome</keyword>
<dbReference type="PANTHER" id="PTHR37984:SF5">
    <property type="entry name" value="PROTEIN NYNRIN-LIKE"/>
    <property type="match status" value="1"/>
</dbReference>
<dbReference type="Gene3D" id="3.30.70.270">
    <property type="match status" value="2"/>
</dbReference>
<organism evidence="5 6">
    <name type="scientific">Tanacetum coccineum</name>
    <dbReference type="NCBI Taxonomy" id="301880"/>
    <lineage>
        <taxon>Eukaryota</taxon>
        <taxon>Viridiplantae</taxon>
        <taxon>Streptophyta</taxon>
        <taxon>Embryophyta</taxon>
        <taxon>Tracheophyta</taxon>
        <taxon>Spermatophyta</taxon>
        <taxon>Magnoliopsida</taxon>
        <taxon>eudicotyledons</taxon>
        <taxon>Gunneridae</taxon>
        <taxon>Pentapetalae</taxon>
        <taxon>asterids</taxon>
        <taxon>campanulids</taxon>
        <taxon>Asterales</taxon>
        <taxon>Asteraceae</taxon>
        <taxon>Asteroideae</taxon>
        <taxon>Anthemideae</taxon>
        <taxon>Anthemidinae</taxon>
        <taxon>Tanacetum</taxon>
    </lineage>
</organism>
<dbReference type="InterPro" id="IPR043128">
    <property type="entry name" value="Rev_trsase/Diguanyl_cyclase"/>
</dbReference>
<evidence type="ECO:0000313" key="6">
    <source>
        <dbReference type="Proteomes" id="UP001151760"/>
    </source>
</evidence>
<keyword evidence="5" id="KW-0808">Transferase</keyword>
<proteinExistence type="predicted"/>
<feature type="region of interest" description="Disordered" evidence="2">
    <location>
        <begin position="27"/>
        <end position="60"/>
    </location>
</feature>
<dbReference type="Proteomes" id="UP001151760">
    <property type="component" value="Unassembled WGS sequence"/>
</dbReference>
<comment type="caution">
    <text evidence="5">The sequence shown here is derived from an EMBL/GenBank/DDBJ whole genome shotgun (WGS) entry which is preliminary data.</text>
</comment>
<dbReference type="GO" id="GO:0003964">
    <property type="term" value="F:RNA-directed DNA polymerase activity"/>
    <property type="evidence" value="ECO:0007669"/>
    <property type="project" value="UniProtKB-KW"/>
</dbReference>
<dbReference type="SUPFAM" id="SSF56672">
    <property type="entry name" value="DNA/RNA polymerases"/>
    <property type="match status" value="2"/>
</dbReference>
<dbReference type="InterPro" id="IPR041588">
    <property type="entry name" value="Integrase_H2C2"/>
</dbReference>
<gene>
    <name evidence="5" type="ORF">Tco_0804417</name>
</gene>
<dbReference type="InterPro" id="IPR043502">
    <property type="entry name" value="DNA/RNA_pol_sf"/>
</dbReference>
<feature type="compositionally biased region" description="Basic and acidic residues" evidence="2">
    <location>
        <begin position="35"/>
        <end position="54"/>
    </location>
</feature>
<keyword evidence="5" id="KW-0695">RNA-directed DNA polymerase</keyword>
<dbReference type="Gene3D" id="1.10.340.70">
    <property type="match status" value="1"/>
</dbReference>
<evidence type="ECO:0000313" key="5">
    <source>
        <dbReference type="EMBL" id="GJS97449.1"/>
    </source>
</evidence>
<evidence type="ECO:0000259" key="3">
    <source>
        <dbReference type="Pfam" id="PF17919"/>
    </source>
</evidence>
<dbReference type="PANTHER" id="PTHR37984">
    <property type="entry name" value="PROTEIN CBG26694"/>
    <property type="match status" value="1"/>
</dbReference>